<dbReference type="InterPro" id="IPR008914">
    <property type="entry name" value="PEBP"/>
</dbReference>
<dbReference type="Gene3D" id="2.60.40.10">
    <property type="entry name" value="Immunoglobulins"/>
    <property type="match status" value="2"/>
</dbReference>
<sequence length="939" mass="98764">MKGNCLIQMLLSFAILLILPKIAFAGPMSWNITSGGAWETTANWAPSKLPARGDDVDIRGAGGNSITFDSTVTIGSLKISGNSLSLRSGQITISPEMPPPPPQFSLAVVKSGTGSGNVTSSPSGINCGSVCTAAFDQNRSITLTATAEYGSLFTGWSNGSCSGTGNCTIAINGNTGVIATFASQASGLTAAFSSSHAAPYAGQSIQFTDQSTGTPVSWEWNFGDGTTSTVQNPTHTFLTANSYTVTLKVTNAGGASNTTTKTVTVTSTGSTFLLMSDAGSNGGNLPIYYTIDGSGASPALAWVNPPQGTTNYALVMTTLPGDGTTLYNWVLYNIPDTSVSLARNNTAVGTAGKTSHTVLGYAPPQSTGPGSKAYTLTLYALSGTPSLPADPSQVTGDLLTTAIANITLGSSSLSLSYARTAPEPGFSWQAADTAIIFTNTSGLSATSWLWDFGDGATATNQSPIHTYHNYGTYQVTLTVGNEFGSSSITKTITVASTAPMGMNNVQTISDGAQRTTLAFSAFAMMNGNLNSQSFFPPGKVADYTGFQYLRDNDLDGMGHNTSFLTRVAENVIYILSDEQFRQLTILATAQQADISSYGYGRFKLMKAFRHLLSGDIPSGSTGLSLDAVKSVSRQLYLIDGKISYDRALLYANVLNGMSSSQKAYLEAMKGKGWASWPDTSIEGSAMRAEIQRKMGTLLRQYGGDAVAVMTYAGDLFSWYAGSIEADVYFCPERQGTYYGGFYMKDAPAIGHEGYAISTSLTADVGTVLSDSTKGYVTETQAALMSGLVDTQRNNLYAGSTSIVSIRLQIATLLRKLLITSDTDKSIFNQVMSLSGTYGDLDGENNYNYATVFANVYQSLGTMILNGETIDQKAKITALYSSIMKGNYTDTNGNIIGTYDFSGSCPAPFLYSAPLAATDSGFVANTSDTAVYPLFGLTAP</sequence>
<protein>
    <submittedName>
        <fullName evidence="2">PKD domain-containing protein</fullName>
    </submittedName>
</protein>
<dbReference type="Pfam" id="PF18911">
    <property type="entry name" value="PKD_4"/>
    <property type="match status" value="2"/>
</dbReference>
<dbReference type="SUPFAM" id="SSF49299">
    <property type="entry name" value="PKD domain"/>
    <property type="match status" value="2"/>
</dbReference>
<name>A0AAW4L4X8_9BACT</name>
<dbReference type="SUPFAM" id="SSF49777">
    <property type="entry name" value="PEBP-like"/>
    <property type="match status" value="1"/>
</dbReference>
<dbReference type="PANTHER" id="PTHR36842:SF1">
    <property type="entry name" value="PROTEIN TOLB"/>
    <property type="match status" value="1"/>
</dbReference>
<gene>
    <name evidence="2" type="ORF">KI809_17245</name>
</gene>
<dbReference type="AlphaFoldDB" id="A0AAW4L4X8"/>
<feature type="domain" description="PKD" evidence="1">
    <location>
        <begin position="188"/>
        <end position="272"/>
    </location>
</feature>
<proteinExistence type="predicted"/>
<evidence type="ECO:0000313" key="2">
    <source>
        <dbReference type="EMBL" id="MBT0666061.1"/>
    </source>
</evidence>
<accession>A0AAW4L4X8</accession>
<dbReference type="InterPro" id="IPR036610">
    <property type="entry name" value="PEBP-like_sf"/>
</dbReference>
<dbReference type="CDD" id="cd00146">
    <property type="entry name" value="PKD"/>
    <property type="match status" value="2"/>
</dbReference>
<organism evidence="2 3">
    <name type="scientific">Geoanaerobacter pelophilus</name>
    <dbReference type="NCBI Taxonomy" id="60036"/>
    <lineage>
        <taxon>Bacteria</taxon>
        <taxon>Pseudomonadati</taxon>
        <taxon>Thermodesulfobacteriota</taxon>
        <taxon>Desulfuromonadia</taxon>
        <taxon>Geobacterales</taxon>
        <taxon>Geobacteraceae</taxon>
        <taxon>Geoanaerobacter</taxon>
    </lineage>
</organism>
<dbReference type="InterPro" id="IPR013783">
    <property type="entry name" value="Ig-like_fold"/>
</dbReference>
<reference evidence="2 3" key="1">
    <citation type="submission" date="2021-05" db="EMBL/GenBank/DDBJ databases">
        <title>The draft genome of Geobacter pelophilus DSM 12255.</title>
        <authorList>
            <person name="Xu Z."/>
            <person name="Masuda Y."/>
            <person name="Itoh H."/>
            <person name="Senoo K."/>
        </authorList>
    </citation>
    <scope>NUCLEOTIDE SEQUENCE [LARGE SCALE GENOMIC DNA]</scope>
    <source>
        <strain evidence="2 3">DSM 12255</strain>
    </source>
</reference>
<evidence type="ECO:0000259" key="1">
    <source>
        <dbReference type="PROSITE" id="PS50093"/>
    </source>
</evidence>
<dbReference type="RefSeq" id="WP_214172829.1">
    <property type="nucleotide sequence ID" value="NZ_JAHCVJ010000008.1"/>
</dbReference>
<evidence type="ECO:0000313" key="3">
    <source>
        <dbReference type="Proteomes" id="UP000811899"/>
    </source>
</evidence>
<dbReference type="PANTHER" id="PTHR36842">
    <property type="entry name" value="PROTEIN TOLB HOMOLOG"/>
    <property type="match status" value="1"/>
</dbReference>
<dbReference type="InterPro" id="IPR000601">
    <property type="entry name" value="PKD_dom"/>
</dbReference>
<dbReference type="InterPro" id="IPR022409">
    <property type="entry name" value="PKD/Chitinase_dom"/>
</dbReference>
<comment type="caution">
    <text evidence="2">The sequence shown here is derived from an EMBL/GenBank/DDBJ whole genome shotgun (WGS) entry which is preliminary data.</text>
</comment>
<dbReference type="InterPro" id="IPR035986">
    <property type="entry name" value="PKD_dom_sf"/>
</dbReference>
<dbReference type="PROSITE" id="PS50093">
    <property type="entry name" value="PKD"/>
    <property type="match status" value="2"/>
</dbReference>
<feature type="domain" description="PKD" evidence="1">
    <location>
        <begin position="435"/>
        <end position="494"/>
    </location>
</feature>
<dbReference type="Pfam" id="PF01161">
    <property type="entry name" value="PBP"/>
    <property type="match status" value="1"/>
</dbReference>
<dbReference type="Proteomes" id="UP000811899">
    <property type="component" value="Unassembled WGS sequence"/>
</dbReference>
<keyword evidence="3" id="KW-1185">Reference proteome</keyword>
<dbReference type="SMART" id="SM00089">
    <property type="entry name" value="PKD"/>
    <property type="match status" value="2"/>
</dbReference>
<dbReference type="Gene3D" id="3.90.280.10">
    <property type="entry name" value="PEBP-like"/>
    <property type="match status" value="1"/>
</dbReference>
<dbReference type="EMBL" id="JAHCVJ010000008">
    <property type="protein sequence ID" value="MBT0666061.1"/>
    <property type="molecule type" value="Genomic_DNA"/>
</dbReference>
<dbReference type="FunFam" id="2.60.40.10:FF:000270">
    <property type="entry name" value="Cell surface protein"/>
    <property type="match status" value="1"/>
</dbReference>